<organism evidence="1 2">
    <name type="scientific">Hydra vulgaris</name>
    <name type="common">Hydra</name>
    <name type="synonym">Hydra attenuata</name>
    <dbReference type="NCBI Taxonomy" id="6087"/>
    <lineage>
        <taxon>Eukaryota</taxon>
        <taxon>Metazoa</taxon>
        <taxon>Cnidaria</taxon>
        <taxon>Hydrozoa</taxon>
        <taxon>Hydroidolina</taxon>
        <taxon>Anthoathecata</taxon>
        <taxon>Aplanulata</taxon>
        <taxon>Hydridae</taxon>
        <taxon>Hydra</taxon>
    </lineage>
</organism>
<gene>
    <name evidence="2" type="primary">LOC136090607</name>
</gene>
<reference evidence="2" key="1">
    <citation type="submission" date="2025-08" db="UniProtKB">
        <authorList>
            <consortium name="RefSeq"/>
        </authorList>
    </citation>
    <scope>IDENTIFICATION</scope>
</reference>
<dbReference type="Proteomes" id="UP001652625">
    <property type="component" value="Chromosome 14"/>
</dbReference>
<dbReference type="RefSeq" id="XP_065673470.1">
    <property type="nucleotide sequence ID" value="XM_065817398.1"/>
</dbReference>
<dbReference type="GeneID" id="136090607"/>
<name>A0ABM4DGA6_HYDVU</name>
<evidence type="ECO:0000313" key="2">
    <source>
        <dbReference type="RefSeq" id="XP_065673470.1"/>
    </source>
</evidence>
<accession>A0ABM4DGA6</accession>
<protein>
    <submittedName>
        <fullName evidence="2">Uncharacterized protein LOC136090607</fullName>
    </submittedName>
</protein>
<proteinExistence type="predicted"/>
<sequence>MDLKRIKISKITLLLCLLVLTIYFTSRPSFRNKKAILSVHSITHKRYLDFYTDNQIKLNRNVLSYSLFGNNWDRYGENVEFVAKEAANNSLYKNWIVRIYHDSYTITPIVVANLTERYQNLEFFNVSNFDYLESINGMIWRFLVVADLTVDVTCIRDLDSKILERESDAVKVWLESGKLVHSMKDHPQHDIPILGGMWCYRNELNRVLGIKIATIFTEKCMDRDPIKQREAKKGDDQDVLTLYVWPHVNHNVLIHDSYLCEKDTRSQPFPTKRDDTGEFVGQYREKSERIAKCPIACRPKEHQDWEFC</sequence>
<evidence type="ECO:0000313" key="1">
    <source>
        <dbReference type="Proteomes" id="UP001652625"/>
    </source>
</evidence>
<keyword evidence="1" id="KW-1185">Reference proteome</keyword>